<feature type="transmembrane region" description="Helical" evidence="1">
    <location>
        <begin position="187"/>
        <end position="209"/>
    </location>
</feature>
<gene>
    <name evidence="3" type="ORF">IAB28_01285</name>
</gene>
<dbReference type="Pfam" id="PF07853">
    <property type="entry name" value="DUF1648"/>
    <property type="match status" value="1"/>
</dbReference>
<evidence type="ECO:0000313" key="4">
    <source>
        <dbReference type="Proteomes" id="UP000824250"/>
    </source>
</evidence>
<dbReference type="Pfam" id="PF13630">
    <property type="entry name" value="SdpI"/>
    <property type="match status" value="1"/>
</dbReference>
<dbReference type="Proteomes" id="UP000824250">
    <property type="component" value="Unassembled WGS sequence"/>
</dbReference>
<reference evidence="3" key="1">
    <citation type="submission" date="2020-10" db="EMBL/GenBank/DDBJ databases">
        <authorList>
            <person name="Gilroy R."/>
        </authorList>
    </citation>
    <scope>NUCLEOTIDE SEQUENCE</scope>
    <source>
        <strain evidence="3">CHK180-2868</strain>
    </source>
</reference>
<organism evidence="3 4">
    <name type="scientific">Candidatus Copromonas faecavium</name>
    <name type="common">nom. illeg.</name>
    <dbReference type="NCBI Taxonomy" id="2840740"/>
    <lineage>
        <taxon>Bacteria</taxon>
        <taxon>Bacillati</taxon>
        <taxon>Bacillota</taxon>
        <taxon>Clostridia</taxon>
        <taxon>Lachnospirales</taxon>
        <taxon>Lachnospiraceae</taxon>
        <taxon>Candidatus Copromonas (nom. illeg.)</taxon>
    </lineage>
</organism>
<reference evidence="3" key="2">
    <citation type="journal article" date="2021" name="PeerJ">
        <title>Extensive microbial diversity within the chicken gut microbiome revealed by metagenomics and culture.</title>
        <authorList>
            <person name="Gilroy R."/>
            <person name="Ravi A."/>
            <person name="Getino M."/>
            <person name="Pursley I."/>
            <person name="Horton D.L."/>
            <person name="Alikhan N.F."/>
            <person name="Baker D."/>
            <person name="Gharbi K."/>
            <person name="Hall N."/>
            <person name="Watson M."/>
            <person name="Adriaenssens E.M."/>
            <person name="Foster-Nyarko E."/>
            <person name="Jarju S."/>
            <person name="Secka A."/>
            <person name="Antonio M."/>
            <person name="Oren A."/>
            <person name="Chaudhuri R.R."/>
            <person name="La Ragione R."/>
            <person name="Hildebrand F."/>
            <person name="Pallen M.J."/>
        </authorList>
    </citation>
    <scope>NUCLEOTIDE SEQUENCE</scope>
    <source>
        <strain evidence="3">CHK180-2868</strain>
    </source>
</reference>
<dbReference type="PIRSF" id="PIRSF038959">
    <property type="entry name" value="SdpI"/>
    <property type="match status" value="1"/>
</dbReference>
<feature type="transmembrane region" description="Helical" evidence="1">
    <location>
        <begin position="165"/>
        <end position="181"/>
    </location>
</feature>
<evidence type="ECO:0000259" key="2">
    <source>
        <dbReference type="Pfam" id="PF07853"/>
    </source>
</evidence>
<sequence length="215" mass="24640">MTRKTRLLLCTLLTLAVSIGVLVSYSHLPDQIPSQWNINGIVSYGSRRIIWLLPAMMLFFNILLDIVPKIDPKKNYMKFMKEYNLFCVFMNLFFAVLTAALELQALRPGLFDMRRLVWFSIGVLFLITGNIMPKFKPNFFSGIRTPWALADDENWKRTHRLGGKLFFLAGVVWIISAAVAATGQGMLVLGMGSLLAACLIPYAMSYYWWRKKETR</sequence>
<dbReference type="InterPro" id="IPR012867">
    <property type="entry name" value="DUF1648"/>
</dbReference>
<protein>
    <submittedName>
        <fullName evidence="3">SdpI family protein</fullName>
    </submittedName>
</protein>
<dbReference type="InterPro" id="IPR026272">
    <property type="entry name" value="SdpI"/>
</dbReference>
<feature type="domain" description="DUF1648" evidence="2">
    <location>
        <begin position="14"/>
        <end position="58"/>
    </location>
</feature>
<dbReference type="PANTHER" id="PTHR37810">
    <property type="entry name" value="IMMUNITY PROTEIN SDPI"/>
    <property type="match status" value="1"/>
</dbReference>
<dbReference type="GO" id="GO:0009636">
    <property type="term" value="P:response to toxic substance"/>
    <property type="evidence" value="ECO:0007669"/>
    <property type="project" value="TreeGrafter"/>
</dbReference>
<dbReference type="AlphaFoldDB" id="A0A9D1D5H5"/>
<keyword evidence="1" id="KW-1133">Transmembrane helix</keyword>
<evidence type="ECO:0000256" key="1">
    <source>
        <dbReference type="SAM" id="Phobius"/>
    </source>
</evidence>
<accession>A0A9D1D5H5</accession>
<proteinExistence type="predicted"/>
<feature type="transmembrane region" description="Helical" evidence="1">
    <location>
        <begin position="115"/>
        <end position="132"/>
    </location>
</feature>
<dbReference type="InterPro" id="IPR025962">
    <property type="entry name" value="SdpI/YhfL"/>
</dbReference>
<keyword evidence="1" id="KW-0472">Membrane</keyword>
<dbReference type="PANTHER" id="PTHR37810:SF5">
    <property type="entry name" value="IMMUNITY PROTEIN SDPI"/>
    <property type="match status" value="1"/>
</dbReference>
<keyword evidence="1" id="KW-0812">Transmembrane</keyword>
<evidence type="ECO:0000313" key="3">
    <source>
        <dbReference type="EMBL" id="HIR04589.1"/>
    </source>
</evidence>
<feature type="transmembrane region" description="Helical" evidence="1">
    <location>
        <begin position="48"/>
        <end position="67"/>
    </location>
</feature>
<dbReference type="EMBL" id="DVGC01000006">
    <property type="protein sequence ID" value="HIR04589.1"/>
    <property type="molecule type" value="Genomic_DNA"/>
</dbReference>
<name>A0A9D1D5H5_9FIRM</name>
<comment type="caution">
    <text evidence="3">The sequence shown here is derived from an EMBL/GenBank/DDBJ whole genome shotgun (WGS) entry which is preliminary data.</text>
</comment>
<feature type="transmembrane region" description="Helical" evidence="1">
    <location>
        <begin position="83"/>
        <end position="103"/>
    </location>
</feature>